<sequence>MDIWGFLFVHVLELIDSLKNR</sequence>
<comment type="caution">
    <text evidence="1">The sequence shown here is derived from an EMBL/GenBank/DDBJ whole genome shotgun (WGS) entry which is preliminary data.</text>
</comment>
<reference evidence="1 2" key="1">
    <citation type="submission" date="2017-08" db="EMBL/GenBank/DDBJ databases">
        <title>Substantial Increase in Enzyme Production by Combined Drug-Resistance Mutations in Paenibacillus agaridevorans.</title>
        <authorList>
            <person name="Tanaka Y."/>
            <person name="Funane K."/>
            <person name="Hosaka T."/>
            <person name="Shiwa Y."/>
            <person name="Fujita N."/>
            <person name="Miyazaki T."/>
            <person name="Yoshikawa H."/>
            <person name="Murakami K."/>
            <person name="Kasahara K."/>
            <person name="Inaoka T."/>
            <person name="Hiraga Y."/>
            <person name="Ochi K."/>
        </authorList>
    </citation>
    <scope>NUCLEOTIDE SEQUENCE [LARGE SCALE GENOMIC DNA]</scope>
    <source>
        <strain evidence="1 2">T-3040</strain>
    </source>
</reference>
<gene>
    <name evidence="1" type="ORF">PAT3040_03971</name>
</gene>
<accession>A0A2R5ERY7</accession>
<dbReference type="Proteomes" id="UP000245202">
    <property type="component" value="Unassembled WGS sequence"/>
</dbReference>
<proteinExistence type="predicted"/>
<evidence type="ECO:0000313" key="1">
    <source>
        <dbReference type="EMBL" id="GBG09327.1"/>
    </source>
</evidence>
<dbReference type="EMBL" id="BDQX01000218">
    <property type="protein sequence ID" value="GBG09327.1"/>
    <property type="molecule type" value="Genomic_DNA"/>
</dbReference>
<keyword evidence="2" id="KW-1185">Reference proteome</keyword>
<feature type="non-terminal residue" evidence="1">
    <location>
        <position position="21"/>
    </location>
</feature>
<dbReference type="AlphaFoldDB" id="A0A2R5ERY7"/>
<name>A0A2R5ERY7_9BACL</name>
<organism evidence="1 2">
    <name type="scientific">Paenibacillus agaridevorans</name>
    <dbReference type="NCBI Taxonomy" id="171404"/>
    <lineage>
        <taxon>Bacteria</taxon>
        <taxon>Bacillati</taxon>
        <taxon>Bacillota</taxon>
        <taxon>Bacilli</taxon>
        <taxon>Bacillales</taxon>
        <taxon>Paenibacillaceae</taxon>
        <taxon>Paenibacillus</taxon>
    </lineage>
</organism>
<protein>
    <submittedName>
        <fullName evidence="1">Uncharacterized protein</fullName>
    </submittedName>
</protein>
<evidence type="ECO:0000313" key="2">
    <source>
        <dbReference type="Proteomes" id="UP000245202"/>
    </source>
</evidence>